<dbReference type="Pfam" id="PF00583">
    <property type="entry name" value="Acetyltransf_1"/>
    <property type="match status" value="1"/>
</dbReference>
<dbReference type="InterPro" id="IPR000182">
    <property type="entry name" value="GNAT_dom"/>
</dbReference>
<name>A0A6A5TBY1_9PLEO</name>
<dbReference type="GO" id="GO:0016747">
    <property type="term" value="F:acyltransferase activity, transferring groups other than amino-acyl groups"/>
    <property type="evidence" value="ECO:0007669"/>
    <property type="project" value="InterPro"/>
</dbReference>
<evidence type="ECO:0000259" key="1">
    <source>
        <dbReference type="Pfam" id="PF00583"/>
    </source>
</evidence>
<protein>
    <recommendedName>
        <fullName evidence="1">N-acetyltransferase domain-containing protein</fullName>
    </recommendedName>
</protein>
<evidence type="ECO:0000313" key="3">
    <source>
        <dbReference type="Proteomes" id="UP000800035"/>
    </source>
</evidence>
<feature type="domain" description="N-acetyltransferase" evidence="1">
    <location>
        <begin position="110"/>
        <end position="154"/>
    </location>
</feature>
<dbReference type="AlphaFoldDB" id="A0A6A5TBY1"/>
<reference evidence="2" key="1">
    <citation type="journal article" date="2020" name="Stud. Mycol.">
        <title>101 Dothideomycetes genomes: a test case for predicting lifestyles and emergence of pathogens.</title>
        <authorList>
            <person name="Haridas S."/>
            <person name="Albert R."/>
            <person name="Binder M."/>
            <person name="Bloem J."/>
            <person name="Labutti K."/>
            <person name="Salamov A."/>
            <person name="Andreopoulos B."/>
            <person name="Baker S."/>
            <person name="Barry K."/>
            <person name="Bills G."/>
            <person name="Bluhm B."/>
            <person name="Cannon C."/>
            <person name="Castanera R."/>
            <person name="Culley D."/>
            <person name="Daum C."/>
            <person name="Ezra D."/>
            <person name="Gonzalez J."/>
            <person name="Henrissat B."/>
            <person name="Kuo A."/>
            <person name="Liang C."/>
            <person name="Lipzen A."/>
            <person name="Lutzoni F."/>
            <person name="Magnuson J."/>
            <person name="Mondo S."/>
            <person name="Nolan M."/>
            <person name="Ohm R."/>
            <person name="Pangilinan J."/>
            <person name="Park H.-J."/>
            <person name="Ramirez L."/>
            <person name="Alfaro M."/>
            <person name="Sun H."/>
            <person name="Tritt A."/>
            <person name="Yoshinaga Y."/>
            <person name="Zwiers L.-H."/>
            <person name="Turgeon B."/>
            <person name="Goodwin S."/>
            <person name="Spatafora J."/>
            <person name="Crous P."/>
            <person name="Grigoriev I."/>
        </authorList>
    </citation>
    <scope>NUCLEOTIDE SEQUENCE</scope>
    <source>
        <strain evidence="2">CBS 675.92</strain>
    </source>
</reference>
<proteinExistence type="predicted"/>
<organism evidence="2 3">
    <name type="scientific">Byssothecium circinans</name>
    <dbReference type="NCBI Taxonomy" id="147558"/>
    <lineage>
        <taxon>Eukaryota</taxon>
        <taxon>Fungi</taxon>
        <taxon>Dikarya</taxon>
        <taxon>Ascomycota</taxon>
        <taxon>Pezizomycotina</taxon>
        <taxon>Dothideomycetes</taxon>
        <taxon>Pleosporomycetidae</taxon>
        <taxon>Pleosporales</taxon>
        <taxon>Massarineae</taxon>
        <taxon>Massarinaceae</taxon>
        <taxon>Byssothecium</taxon>
    </lineage>
</organism>
<dbReference type="Gene3D" id="3.40.630.30">
    <property type="match status" value="1"/>
</dbReference>
<sequence length="172" mass="18828">MTAPFIRHYNSQDWANGLHKAYVSLSPETCFVLDSGSGTAVGYIIGTADTVAFAQRWMDTFTPVVDPKLVPRPGLDTGVALMEHAEAKDLRRAIYSGECSMLQAQPHLLRRKGWGPKMVTTFLDRVKALGAGGVHLGMVETNDRAKEFYERHGFQFGKGGQQGGAICLVKDI</sequence>
<dbReference type="Proteomes" id="UP000800035">
    <property type="component" value="Unassembled WGS sequence"/>
</dbReference>
<dbReference type="InterPro" id="IPR016181">
    <property type="entry name" value="Acyl_CoA_acyltransferase"/>
</dbReference>
<gene>
    <name evidence="2" type="ORF">CC80DRAFT_529496</name>
</gene>
<evidence type="ECO:0000313" key="2">
    <source>
        <dbReference type="EMBL" id="KAF1949249.1"/>
    </source>
</evidence>
<keyword evidence="3" id="KW-1185">Reference proteome</keyword>
<dbReference type="EMBL" id="ML977039">
    <property type="protein sequence ID" value="KAF1949249.1"/>
    <property type="molecule type" value="Genomic_DNA"/>
</dbReference>
<dbReference type="SUPFAM" id="SSF55729">
    <property type="entry name" value="Acyl-CoA N-acyltransferases (Nat)"/>
    <property type="match status" value="1"/>
</dbReference>
<accession>A0A6A5TBY1</accession>
<dbReference type="OrthoDB" id="64477at2759"/>